<gene>
    <name evidence="1" type="ORF">ATN07_32590</name>
</gene>
<protein>
    <submittedName>
        <fullName evidence="1">Uncharacterized protein</fullName>
    </submittedName>
</protein>
<reference evidence="1" key="1">
    <citation type="journal article" date="2017" name="Res. Microbiol.">
        <title>Comparative genomics of extrachromosomal elements in Bacillus thuringiensis subsp. israelensis.</title>
        <authorList>
            <person name="Bolotin A."/>
            <person name="Gillis A."/>
            <person name="Sanchis V."/>
            <person name="Nielsen-LeRoux C."/>
            <person name="Mahillon J."/>
            <person name="Lereclus D."/>
            <person name="Sorokin A."/>
        </authorList>
    </citation>
    <scope>NUCLEOTIDE SEQUENCE</scope>
    <source>
        <strain evidence="1">AM65-52</strain>
        <plasmid evidence="1">pAM65-52-3-235K</plasmid>
    </source>
</reference>
<geneLocation type="plasmid" evidence="1">
    <name>pAM65-52-3-235K</name>
</geneLocation>
<keyword evidence="1" id="KW-0614">Plasmid</keyword>
<dbReference type="PATRIC" id="fig|1430.6.peg.2184"/>
<evidence type="ECO:0000313" key="1">
    <source>
        <dbReference type="EMBL" id="AND28469.1"/>
    </source>
</evidence>
<name>A0A160LJU2_BACTI</name>
<dbReference type="AlphaFoldDB" id="A0A160LJU2"/>
<proteinExistence type="predicted"/>
<organism evidence="1">
    <name type="scientific">Bacillus thuringiensis subsp. israelensis</name>
    <dbReference type="NCBI Taxonomy" id="1430"/>
    <lineage>
        <taxon>Bacteria</taxon>
        <taxon>Bacillati</taxon>
        <taxon>Bacillota</taxon>
        <taxon>Bacilli</taxon>
        <taxon>Bacillales</taxon>
        <taxon>Bacillaceae</taxon>
        <taxon>Bacillus</taxon>
        <taxon>Bacillus cereus group</taxon>
    </lineage>
</organism>
<sequence length="136" mass="15607">MNELIPVAINNKTINTDEVDQLYRDDIALLIPRVAGQPYIKSTTEAAVNTMWKMTAAMRPNKSKISFDQLHTGKTDEEVHEDLMALVKDMSNLMQKIVHSSSWRNGEFNDFDKVEFDRLLRNMQYHTSAKPAVSSY</sequence>
<dbReference type="RefSeq" id="WP_001004044.1">
    <property type="nucleotide sequence ID" value="NZ_CP013278.1"/>
</dbReference>
<dbReference type="EMBL" id="CP013278">
    <property type="protein sequence ID" value="AND28469.1"/>
    <property type="molecule type" value="Genomic_DNA"/>
</dbReference>
<accession>A0A160LJU2</accession>